<comment type="caution">
    <text evidence="1">The sequence shown here is derived from an EMBL/GenBank/DDBJ whole genome shotgun (WGS) entry which is preliminary data.</text>
</comment>
<dbReference type="EMBL" id="VSSQ01101206">
    <property type="protein sequence ID" value="MPN43054.1"/>
    <property type="molecule type" value="Genomic_DNA"/>
</dbReference>
<dbReference type="AlphaFoldDB" id="A0A645I3S5"/>
<reference evidence="1" key="1">
    <citation type="submission" date="2019-08" db="EMBL/GenBank/DDBJ databases">
        <authorList>
            <person name="Kucharzyk K."/>
            <person name="Murdoch R.W."/>
            <person name="Higgins S."/>
            <person name="Loffler F."/>
        </authorList>
    </citation>
    <scope>NUCLEOTIDE SEQUENCE</scope>
</reference>
<evidence type="ECO:0000313" key="1">
    <source>
        <dbReference type="EMBL" id="MPN43054.1"/>
    </source>
</evidence>
<proteinExistence type="predicted"/>
<name>A0A645I3S5_9ZZZZ</name>
<organism evidence="1">
    <name type="scientific">bioreactor metagenome</name>
    <dbReference type="NCBI Taxonomy" id="1076179"/>
    <lineage>
        <taxon>unclassified sequences</taxon>
        <taxon>metagenomes</taxon>
        <taxon>ecological metagenomes</taxon>
    </lineage>
</organism>
<gene>
    <name evidence="1" type="ORF">SDC9_190613</name>
</gene>
<sequence>MNYAYQKIVYMFGNMQYILPTLKFPYVHTIALHFEL</sequence>
<accession>A0A645I3S5</accession>
<protein>
    <submittedName>
        <fullName evidence="1">Uncharacterized protein</fullName>
    </submittedName>
</protein>